<dbReference type="GO" id="GO:0008184">
    <property type="term" value="F:glycogen phosphorylase activity"/>
    <property type="evidence" value="ECO:0007669"/>
    <property type="project" value="InterPro"/>
</dbReference>
<keyword evidence="7" id="KW-0663">Pyridoxal phosphate</keyword>
<dbReference type="InterPro" id="IPR000811">
    <property type="entry name" value="Glyco_trans_35"/>
</dbReference>
<evidence type="ECO:0000256" key="6">
    <source>
        <dbReference type="ARBA" id="ARBA00022679"/>
    </source>
</evidence>
<dbReference type="InterPro" id="IPR035090">
    <property type="entry name" value="Pyridoxal_P_attach_site"/>
</dbReference>
<evidence type="ECO:0000256" key="8">
    <source>
        <dbReference type="ARBA" id="ARBA00023277"/>
    </source>
</evidence>
<reference evidence="10 11" key="1">
    <citation type="submission" date="2020-08" db="EMBL/GenBank/DDBJ databases">
        <title>Bridging the membrane lipid divide: bacteria of the FCB group superphylum have the potential to synthesize archaeal ether lipids.</title>
        <authorList>
            <person name="Villanueva L."/>
            <person name="Von Meijenfeldt F.A.B."/>
            <person name="Westbye A.B."/>
            <person name="Yadav S."/>
            <person name="Hopmans E.C."/>
            <person name="Dutilh B.E."/>
            <person name="Sinninghe Damste J.S."/>
        </authorList>
    </citation>
    <scope>NUCLEOTIDE SEQUENCE [LARGE SCALE GENOMIC DNA]</scope>
    <source>
        <strain evidence="10">NIOZ-UU17</strain>
    </source>
</reference>
<dbReference type="Proteomes" id="UP000605201">
    <property type="component" value="Unassembled WGS sequence"/>
</dbReference>
<dbReference type="SUPFAM" id="SSF53756">
    <property type="entry name" value="UDP-Glycosyltransferase/glycogen phosphorylase"/>
    <property type="match status" value="1"/>
</dbReference>
<proteinExistence type="inferred from homology"/>
<name>A0A8J6TW72_9BACT</name>
<dbReference type="InterPro" id="IPR052182">
    <property type="entry name" value="Glycogen/Maltodextrin_Phosph"/>
</dbReference>
<evidence type="ECO:0000256" key="3">
    <source>
        <dbReference type="ARBA" id="ARBA00006047"/>
    </source>
</evidence>
<comment type="caution">
    <text evidence="10">The sequence shown here is derived from an EMBL/GenBank/DDBJ whole genome shotgun (WGS) entry which is preliminary data.</text>
</comment>
<dbReference type="PROSITE" id="PS00102">
    <property type="entry name" value="PHOSPHORYLASE"/>
    <property type="match status" value="1"/>
</dbReference>
<dbReference type="NCBIfam" id="TIGR02094">
    <property type="entry name" value="more_P_ylases"/>
    <property type="match status" value="1"/>
</dbReference>
<dbReference type="GO" id="GO:0005975">
    <property type="term" value="P:carbohydrate metabolic process"/>
    <property type="evidence" value="ECO:0007669"/>
    <property type="project" value="InterPro"/>
</dbReference>
<evidence type="ECO:0000256" key="1">
    <source>
        <dbReference type="ARBA" id="ARBA00001275"/>
    </source>
</evidence>
<dbReference type="PANTHER" id="PTHR42655">
    <property type="entry name" value="GLYCOGEN PHOSPHORYLASE"/>
    <property type="match status" value="1"/>
</dbReference>
<evidence type="ECO:0000256" key="5">
    <source>
        <dbReference type="ARBA" id="ARBA00022676"/>
    </source>
</evidence>
<dbReference type="InterPro" id="IPR011834">
    <property type="entry name" value="Agluc_phsphrylas"/>
</dbReference>
<keyword evidence="5" id="KW-0328">Glycosyltransferase</keyword>
<dbReference type="Gene3D" id="3.40.50.2000">
    <property type="entry name" value="Glycogen Phosphorylase B"/>
    <property type="match status" value="3"/>
</dbReference>
<evidence type="ECO:0000256" key="9">
    <source>
        <dbReference type="ARBA" id="ARBA00025174"/>
    </source>
</evidence>
<evidence type="ECO:0000256" key="4">
    <source>
        <dbReference type="ARBA" id="ARBA00012591"/>
    </source>
</evidence>
<organism evidence="10 11">
    <name type="scientific">Candidatus Desulfatibia vada</name>
    <dbReference type="NCBI Taxonomy" id="2841696"/>
    <lineage>
        <taxon>Bacteria</taxon>
        <taxon>Pseudomonadati</taxon>
        <taxon>Thermodesulfobacteriota</taxon>
        <taxon>Desulfobacteria</taxon>
        <taxon>Desulfobacterales</taxon>
        <taxon>Desulfobacterales incertae sedis</taxon>
        <taxon>Candidatus Desulfatibia</taxon>
    </lineage>
</organism>
<accession>A0A8J6TW72</accession>
<comment type="function">
    <text evidence="9">Phosphorylase is an important allosteric enzyme in carbohydrate metabolism. Enzymes from different sources differ in their regulatory mechanisms and in their natural substrates. However, all known phosphorylases share catalytic and structural properties.</text>
</comment>
<keyword evidence="6" id="KW-0808">Transferase</keyword>
<evidence type="ECO:0000313" key="11">
    <source>
        <dbReference type="Proteomes" id="UP000605201"/>
    </source>
</evidence>
<evidence type="ECO:0000313" key="10">
    <source>
        <dbReference type="EMBL" id="MBC8433972.1"/>
    </source>
</evidence>
<sequence length="566" mass="63965">MNPSPVIAYFSMEVGLESEMPTYSGGLGILAGDTLKAAADLNIPLIGVTLLHRKGYFRQHLDDQGNQSESPVDWYPEEFLEPQRPRIFITIEGRTVHIRVWRYLIQGTTGYDVPVYFLDTAVDGNDDWDQALTDQLYGGDDFHRLCQETILGLGGMAMLRALGYKQIKAFHMNEGHSALLTLALLEEKKQSEGLGAVTMEDIDAVRQQCVFTTHTPVPAGHDKFPVQMVRQVLGDGRADFLETFGCCVDGALNMTFLALYFSRYINGVSHRHESISQDMFSEYPINSITNGVHALTWTTPPFRRLFDRHIPEWRHDNLYLRYATCLPLDEIIAAHAEAKRELLAQVQRRTDIELDPAVMTIGFARRATPYKRTDLLFADIERLRKMAAQTGSIQVIYGGKAHPRDESGKDMIRRIFQAREALQDQVKIVYLEEYDMELGKSICAGVDVWLNTPQKPREASGTSGMKAALNGVPSLSILDGWWIEGHVEGVTGWSIDDSWKAESDPAEEISALYSKLESVLLPMFYQQPRKYAEVMRSAIALNGSFFNAQRMMFQYLKNAYADEENH</sequence>
<dbReference type="EMBL" id="JACNIG010000363">
    <property type="protein sequence ID" value="MBC8433972.1"/>
    <property type="molecule type" value="Genomic_DNA"/>
</dbReference>
<comment type="cofactor">
    <cofactor evidence="2">
        <name>pyridoxal 5'-phosphate</name>
        <dbReference type="ChEBI" id="CHEBI:597326"/>
    </cofactor>
</comment>
<evidence type="ECO:0000256" key="7">
    <source>
        <dbReference type="ARBA" id="ARBA00022898"/>
    </source>
</evidence>
<dbReference type="AlphaFoldDB" id="A0A8J6TW72"/>
<gene>
    <name evidence="10" type="primary">glgP</name>
    <name evidence="10" type="ORF">H8D96_18835</name>
</gene>
<evidence type="ECO:0000256" key="2">
    <source>
        <dbReference type="ARBA" id="ARBA00001933"/>
    </source>
</evidence>
<comment type="similarity">
    <text evidence="3">Belongs to the glycogen phosphorylase family.</text>
</comment>
<dbReference type="GO" id="GO:0030170">
    <property type="term" value="F:pyridoxal phosphate binding"/>
    <property type="evidence" value="ECO:0007669"/>
    <property type="project" value="InterPro"/>
</dbReference>
<comment type="catalytic activity">
    <reaction evidence="1">
        <text>[(1-&gt;4)-alpha-D-glucosyl](n) + phosphate = [(1-&gt;4)-alpha-D-glucosyl](n-1) + alpha-D-glucose 1-phosphate</text>
        <dbReference type="Rhea" id="RHEA:41732"/>
        <dbReference type="Rhea" id="RHEA-COMP:9584"/>
        <dbReference type="Rhea" id="RHEA-COMP:9586"/>
        <dbReference type="ChEBI" id="CHEBI:15444"/>
        <dbReference type="ChEBI" id="CHEBI:43474"/>
        <dbReference type="ChEBI" id="CHEBI:58601"/>
        <dbReference type="EC" id="2.4.1.1"/>
    </reaction>
</comment>
<dbReference type="Pfam" id="PF00343">
    <property type="entry name" value="Phosphorylase"/>
    <property type="match status" value="1"/>
</dbReference>
<protein>
    <recommendedName>
        <fullName evidence="4">glycogen phosphorylase</fullName>
        <ecNumber evidence="4">2.4.1.1</ecNumber>
    </recommendedName>
</protein>
<dbReference type="EC" id="2.4.1.1" evidence="4"/>
<keyword evidence="8" id="KW-0119">Carbohydrate metabolism</keyword>
<dbReference type="PANTHER" id="PTHR42655:SF1">
    <property type="entry name" value="GLYCOGEN PHOSPHORYLASE"/>
    <property type="match status" value="1"/>
</dbReference>